<dbReference type="Proteomes" id="UP000684084">
    <property type="component" value="Unassembled WGS sequence"/>
</dbReference>
<dbReference type="EMBL" id="CAGKOT010000040">
    <property type="protein sequence ID" value="CAB5379424.1"/>
    <property type="molecule type" value="Genomic_DNA"/>
</dbReference>
<dbReference type="AlphaFoldDB" id="A0A916EDK0"/>
<sequence length="266" mass="31059">MVLKFQSVFTVLELNSLNRIFMISKQDIRLPGKRALNRYLETGGYFFLILTEEASDLLELKNELITIPDSLPFNFNLKSITENGIDLLYYYRIGLYLNQIELAIDDEISGIHPRNVVTGLIKGTGIAHLFSFKKNQKFVYDCKKARNFYLKSKRTYLVYRDFSMPSVMIVCAKKVTASKLLKFNNDAMFENFVGEIRKILNSNGDYKNYFDQSDTLQLFELFENRFINNIGSSYDIIKEVIRYTKNPSLPIEKQITVNPMFEKEFK</sequence>
<comment type="caution">
    <text evidence="1">The sequence shown here is derived from an EMBL/GenBank/DDBJ whole genome shotgun (WGS) entry which is preliminary data.</text>
</comment>
<accession>A0A916EDK0</accession>
<proteinExistence type="predicted"/>
<name>A0A916EDK0_9GLOM</name>
<gene>
    <name evidence="1" type="ORF">CHRIB12_LOCUS16626</name>
</gene>
<reference evidence="1" key="1">
    <citation type="submission" date="2020-05" db="EMBL/GenBank/DDBJ databases">
        <authorList>
            <person name="Rincon C."/>
            <person name="Sanders R I."/>
            <person name="Robbins C."/>
            <person name="Chaturvedi A."/>
        </authorList>
    </citation>
    <scope>NUCLEOTIDE SEQUENCE</scope>
    <source>
        <strain evidence="1">CHB12</strain>
    </source>
</reference>
<evidence type="ECO:0000313" key="1">
    <source>
        <dbReference type="EMBL" id="CAB5379424.1"/>
    </source>
</evidence>
<evidence type="ECO:0000313" key="2">
    <source>
        <dbReference type="Proteomes" id="UP000684084"/>
    </source>
</evidence>
<organism evidence="1 2">
    <name type="scientific">Rhizophagus irregularis</name>
    <dbReference type="NCBI Taxonomy" id="588596"/>
    <lineage>
        <taxon>Eukaryota</taxon>
        <taxon>Fungi</taxon>
        <taxon>Fungi incertae sedis</taxon>
        <taxon>Mucoromycota</taxon>
        <taxon>Glomeromycotina</taxon>
        <taxon>Glomeromycetes</taxon>
        <taxon>Glomerales</taxon>
        <taxon>Glomeraceae</taxon>
        <taxon>Rhizophagus</taxon>
    </lineage>
</organism>
<dbReference type="VEuPathDB" id="FungiDB:RhiirFUN_007777"/>
<protein>
    <submittedName>
        <fullName evidence="1">Uncharacterized protein</fullName>
    </submittedName>
</protein>
<dbReference type="OrthoDB" id="2361760at2759"/>